<keyword evidence="4" id="KW-1185">Reference proteome</keyword>
<reference evidence="3" key="1">
    <citation type="submission" date="2023-12" db="EMBL/GenBank/DDBJ databases">
        <authorList>
            <person name="Brown T."/>
        </authorList>
    </citation>
    <scope>NUCLEOTIDE SEQUENCE</scope>
</reference>
<dbReference type="Proteomes" id="UP001314169">
    <property type="component" value="Chromosome 1"/>
</dbReference>
<evidence type="ECO:0008006" key="5">
    <source>
        <dbReference type="Google" id="ProtNLM"/>
    </source>
</evidence>
<feature type="compositionally biased region" description="Basic and acidic residues" evidence="2">
    <location>
        <begin position="103"/>
        <end position="117"/>
    </location>
</feature>
<feature type="region of interest" description="Disordered" evidence="2">
    <location>
        <begin position="32"/>
        <end position="164"/>
    </location>
</feature>
<dbReference type="InterPro" id="IPR006623">
    <property type="entry name" value="THEG"/>
</dbReference>
<proteinExistence type="predicted"/>
<evidence type="ECO:0000313" key="3">
    <source>
        <dbReference type="EMBL" id="CAK6433149.1"/>
    </source>
</evidence>
<evidence type="ECO:0000256" key="2">
    <source>
        <dbReference type="SAM" id="MobiDB-lite"/>
    </source>
</evidence>
<organism evidence="3 4">
    <name type="scientific">Pipistrellus nathusii</name>
    <name type="common">Nathusius' pipistrelle</name>
    <dbReference type="NCBI Taxonomy" id="59473"/>
    <lineage>
        <taxon>Eukaryota</taxon>
        <taxon>Metazoa</taxon>
        <taxon>Chordata</taxon>
        <taxon>Craniata</taxon>
        <taxon>Vertebrata</taxon>
        <taxon>Euteleostomi</taxon>
        <taxon>Mammalia</taxon>
        <taxon>Eutheria</taxon>
        <taxon>Laurasiatheria</taxon>
        <taxon>Chiroptera</taxon>
        <taxon>Yangochiroptera</taxon>
        <taxon>Vespertilionidae</taxon>
        <taxon>Pipistrellus</taxon>
    </lineage>
</organism>
<dbReference type="InterPro" id="IPR042401">
    <property type="entry name" value="SPMAP2-like"/>
</dbReference>
<keyword evidence="1" id="KW-0677">Repeat</keyword>
<name>A0ABN9Z8X2_PIPNA</name>
<sequence>MGLSELSGGRKKTKLSTSSKVAQANLGILNVLDQQELDPELEPKTSEAASEPSEPSEPYESYEPYIICESPQRCEPPEPCALSTVYESSGPYETYGSGSSEQNHYEPCELQKPQEPRKHCKHSKPQKPRKSQGSQGAPEAYRGHKAELPPHNLPQTFLSSPSERSAYDCARRSSFSRKRIQELSKPKKQWGTPDRRLFWGNQDPIRPICRSALKSQMTKRLESLAQPKEVSIRYVPNRVQYYYNCGRGSAIWDTPSFVPLRKPSRRIQKLSQPKKIRKIEIWNRSLSELITRDSLQLSSPSPRILRLSIAKGISPDYIPPKDIETKVVAAALHAIPTPRIIDLASPRIKIEGLCYPKEGTDMPIRRVTQAALLNTPSPRTVSLAKAKPLHQDYLPDRDPYWPVSYAAAHFKISPRIEALSHPSARAPMHIVYYDPAVFKVKPAALKAQCSPRVQELAAPLTR</sequence>
<protein>
    <recommendedName>
        <fullName evidence="5">Testicular haploid expressed gene protein</fullName>
    </recommendedName>
</protein>
<dbReference type="PANTHER" id="PTHR15901">
    <property type="entry name" value="TESTICULAR HAPLOID EXPRESSED GENE PROTEIN"/>
    <property type="match status" value="1"/>
</dbReference>
<dbReference type="SMART" id="SM00705">
    <property type="entry name" value="THEG"/>
    <property type="match status" value="8"/>
</dbReference>
<feature type="compositionally biased region" description="Low complexity" evidence="2">
    <location>
        <begin position="46"/>
        <end position="65"/>
    </location>
</feature>
<dbReference type="Pfam" id="PF14912">
    <property type="entry name" value="THEG"/>
    <property type="match status" value="5"/>
</dbReference>
<accession>A0ABN9Z8X2</accession>
<feature type="compositionally biased region" description="Polar residues" evidence="2">
    <location>
        <begin position="153"/>
        <end position="163"/>
    </location>
</feature>
<evidence type="ECO:0000256" key="1">
    <source>
        <dbReference type="ARBA" id="ARBA00022737"/>
    </source>
</evidence>
<dbReference type="PANTHER" id="PTHR15901:SF15">
    <property type="entry name" value="TESTICULAR HAPLOID EXPRESSED GENE PROTEIN-LIKE"/>
    <property type="match status" value="1"/>
</dbReference>
<evidence type="ECO:0000313" key="4">
    <source>
        <dbReference type="Proteomes" id="UP001314169"/>
    </source>
</evidence>
<dbReference type="EMBL" id="OY882858">
    <property type="protein sequence ID" value="CAK6433149.1"/>
    <property type="molecule type" value="Genomic_DNA"/>
</dbReference>
<feature type="compositionally biased region" description="Basic residues" evidence="2">
    <location>
        <begin position="118"/>
        <end position="130"/>
    </location>
</feature>
<gene>
    <name evidence="3" type="ORF">MPIPNATIZW_LOCUS1455</name>
</gene>